<name>A0A430A4B4_9ENTE</name>
<dbReference type="AlphaFoldDB" id="A0A430A4B4"/>
<dbReference type="InterPro" id="IPR010719">
    <property type="entry name" value="MnmM_MeTrfase"/>
</dbReference>
<keyword evidence="1" id="KW-0489">Methyltransferase</keyword>
<sequence length="192" mass="21226">MLKTALHYSHDLLKEVVTEGDLVIDGTVGNGNDTLFLAELVGETGTVIGFDVQEQAIQTTQTKLDEAGLNKQVALYQQGHETLAHVIPSDKKVKAAIFNLGYLPKSDKTIITQSHTTLKALADLLELTEDLGRIIVVIYYGHDGGEIEKEAVLDFVRQIPQTQCNVLSYQFINQKNNPPILITIEKKSQKIN</sequence>
<dbReference type="GO" id="GO:0008168">
    <property type="term" value="F:methyltransferase activity"/>
    <property type="evidence" value="ECO:0007669"/>
    <property type="project" value="UniProtKB-KW"/>
</dbReference>
<gene>
    <name evidence="1" type="ORF">CBF31_10140</name>
</gene>
<evidence type="ECO:0000313" key="2">
    <source>
        <dbReference type="Proteomes" id="UP000287101"/>
    </source>
</evidence>
<dbReference type="OrthoDB" id="9792989at2"/>
<reference evidence="1 2" key="1">
    <citation type="submission" date="2017-05" db="EMBL/GenBank/DDBJ databases">
        <title>Vagococcus spp. assemblies.</title>
        <authorList>
            <person name="Gulvik C.A."/>
        </authorList>
    </citation>
    <scope>NUCLEOTIDE SEQUENCE [LARGE SCALE GENOMIC DNA]</scope>
    <source>
        <strain evidence="1 2">CCUG 41755</strain>
    </source>
</reference>
<accession>A0A430A4B4</accession>
<dbReference type="PANTHER" id="PTHR35276">
    <property type="entry name" value="S-ADENOSYL-L-METHIONINE-DEPENDENT METHYLTRANSFERASES SUPERFAMILY PROTEIN"/>
    <property type="match status" value="1"/>
</dbReference>
<evidence type="ECO:0000313" key="1">
    <source>
        <dbReference type="EMBL" id="RSU01581.1"/>
    </source>
</evidence>
<dbReference type="Proteomes" id="UP000287101">
    <property type="component" value="Unassembled WGS sequence"/>
</dbReference>
<dbReference type="PANTHER" id="PTHR35276:SF1">
    <property type="entry name" value="TRNA (MNM(5)S(2)U34)-METHYLTRANSFERASE, CHLOROPLASTIC"/>
    <property type="match status" value="1"/>
</dbReference>
<dbReference type="InterPro" id="IPR029063">
    <property type="entry name" value="SAM-dependent_MTases_sf"/>
</dbReference>
<dbReference type="Gene3D" id="3.40.50.150">
    <property type="entry name" value="Vaccinia Virus protein VP39"/>
    <property type="match status" value="1"/>
</dbReference>
<dbReference type="Pfam" id="PF06962">
    <property type="entry name" value="rRNA_methylase"/>
    <property type="match status" value="1"/>
</dbReference>
<dbReference type="SUPFAM" id="SSF53335">
    <property type="entry name" value="S-adenosyl-L-methionine-dependent methyltransferases"/>
    <property type="match status" value="1"/>
</dbReference>
<comment type="caution">
    <text evidence="1">The sequence shown here is derived from an EMBL/GenBank/DDBJ whole genome shotgun (WGS) entry which is preliminary data.</text>
</comment>
<keyword evidence="2" id="KW-1185">Reference proteome</keyword>
<dbReference type="RefSeq" id="WP_126832636.1">
    <property type="nucleotide sequence ID" value="NZ_CBCRYB010000008.1"/>
</dbReference>
<keyword evidence="1" id="KW-0808">Transferase</keyword>
<proteinExistence type="predicted"/>
<dbReference type="EMBL" id="NGJY01000005">
    <property type="protein sequence ID" value="RSU01581.1"/>
    <property type="molecule type" value="Genomic_DNA"/>
</dbReference>
<dbReference type="GO" id="GO:0032259">
    <property type="term" value="P:methylation"/>
    <property type="evidence" value="ECO:0007669"/>
    <property type="project" value="UniProtKB-KW"/>
</dbReference>
<protein>
    <submittedName>
        <fullName evidence="1">SAM-dependent methyltransferase</fullName>
    </submittedName>
</protein>
<organism evidence="1 2">
    <name type="scientific">Vagococcus fessus</name>
    <dbReference type="NCBI Taxonomy" id="120370"/>
    <lineage>
        <taxon>Bacteria</taxon>
        <taxon>Bacillati</taxon>
        <taxon>Bacillota</taxon>
        <taxon>Bacilli</taxon>
        <taxon>Lactobacillales</taxon>
        <taxon>Enterococcaceae</taxon>
        <taxon>Vagococcus</taxon>
    </lineage>
</organism>